<reference evidence="7" key="1">
    <citation type="journal article" date="2014" name="Int. J. Syst. Evol. Microbiol.">
        <title>Complete genome sequence of Corynebacterium casei LMG S-19264T (=DSM 44701T), isolated from a smear-ripened cheese.</title>
        <authorList>
            <consortium name="US DOE Joint Genome Institute (JGI-PGF)"/>
            <person name="Walter F."/>
            <person name="Albersmeier A."/>
            <person name="Kalinowski J."/>
            <person name="Ruckert C."/>
        </authorList>
    </citation>
    <scope>NUCLEOTIDE SEQUENCE</scope>
    <source>
        <strain evidence="7">VKM Ac-1401</strain>
    </source>
</reference>
<organism evidence="7 8">
    <name type="scientific">Leifsonia poae</name>
    <dbReference type="NCBI Taxonomy" id="110933"/>
    <lineage>
        <taxon>Bacteria</taxon>
        <taxon>Bacillati</taxon>
        <taxon>Actinomycetota</taxon>
        <taxon>Actinomycetes</taxon>
        <taxon>Micrococcales</taxon>
        <taxon>Microbacteriaceae</taxon>
        <taxon>Leifsonia</taxon>
    </lineage>
</organism>
<proteinExistence type="predicted"/>
<evidence type="ECO:0000256" key="4">
    <source>
        <dbReference type="ARBA" id="ARBA00023267"/>
    </source>
</evidence>
<dbReference type="SUPFAM" id="SSF50037">
    <property type="entry name" value="C-terminal domain of transcriptional repressors"/>
    <property type="match status" value="1"/>
</dbReference>
<dbReference type="Proteomes" id="UP001142372">
    <property type="component" value="Unassembled WGS sequence"/>
</dbReference>
<reference evidence="7" key="2">
    <citation type="submission" date="2023-01" db="EMBL/GenBank/DDBJ databases">
        <authorList>
            <person name="Sun Q."/>
            <person name="Evtushenko L."/>
        </authorList>
    </citation>
    <scope>NUCLEOTIDE SEQUENCE</scope>
    <source>
        <strain evidence="7">VKM Ac-1401</strain>
    </source>
</reference>
<dbReference type="CDD" id="cd16442">
    <property type="entry name" value="BPL"/>
    <property type="match status" value="1"/>
</dbReference>
<dbReference type="PANTHER" id="PTHR12835">
    <property type="entry name" value="BIOTIN PROTEIN LIGASE"/>
    <property type="match status" value="1"/>
</dbReference>
<evidence type="ECO:0000313" key="7">
    <source>
        <dbReference type="EMBL" id="GLJ75541.1"/>
    </source>
</evidence>
<keyword evidence="4" id="KW-0092">Biotin</keyword>
<keyword evidence="1 7" id="KW-0436">Ligase</keyword>
<protein>
    <recommendedName>
        <fullName evidence="5">biotin--[biotin carboxyl-carrier protein] ligase</fullName>
        <ecNumber evidence="5">6.3.4.15</ecNumber>
    </recommendedName>
</protein>
<dbReference type="Pfam" id="PF02237">
    <property type="entry name" value="BPL_C"/>
    <property type="match status" value="1"/>
</dbReference>
<dbReference type="Gene3D" id="2.30.30.100">
    <property type="match status" value="1"/>
</dbReference>
<dbReference type="InterPro" id="IPR045864">
    <property type="entry name" value="aa-tRNA-synth_II/BPL/LPL"/>
</dbReference>
<dbReference type="InterPro" id="IPR004408">
    <property type="entry name" value="Biotin_CoA_COase_ligase"/>
</dbReference>
<name>A0A9W6LZ66_9MICO</name>
<accession>A0A9W6LZ66</accession>
<comment type="caution">
    <text evidence="7">The sequence shown here is derived from an EMBL/GenBank/DDBJ whole genome shotgun (WGS) entry which is preliminary data.</text>
</comment>
<dbReference type="InterPro" id="IPR003142">
    <property type="entry name" value="BPL_C"/>
</dbReference>
<keyword evidence="3" id="KW-0067">ATP-binding</keyword>
<evidence type="ECO:0000313" key="8">
    <source>
        <dbReference type="Proteomes" id="UP001142372"/>
    </source>
</evidence>
<dbReference type="GO" id="GO:0004077">
    <property type="term" value="F:biotin--[biotin carboxyl-carrier protein] ligase activity"/>
    <property type="evidence" value="ECO:0007669"/>
    <property type="project" value="UniProtKB-EC"/>
</dbReference>
<evidence type="ECO:0000256" key="2">
    <source>
        <dbReference type="ARBA" id="ARBA00022741"/>
    </source>
</evidence>
<dbReference type="PROSITE" id="PS51733">
    <property type="entry name" value="BPL_LPL_CATALYTIC"/>
    <property type="match status" value="1"/>
</dbReference>
<evidence type="ECO:0000256" key="1">
    <source>
        <dbReference type="ARBA" id="ARBA00022598"/>
    </source>
</evidence>
<keyword evidence="8" id="KW-1185">Reference proteome</keyword>
<dbReference type="PANTHER" id="PTHR12835:SF5">
    <property type="entry name" value="BIOTIN--PROTEIN LIGASE"/>
    <property type="match status" value="1"/>
</dbReference>
<dbReference type="Gene3D" id="3.30.930.10">
    <property type="entry name" value="Bira Bifunctional Protein, Domain 2"/>
    <property type="match status" value="1"/>
</dbReference>
<feature type="domain" description="BPL/LPL catalytic" evidence="6">
    <location>
        <begin position="15"/>
        <end position="202"/>
    </location>
</feature>
<dbReference type="Pfam" id="PF03099">
    <property type="entry name" value="BPL_LplA_LipB"/>
    <property type="match status" value="1"/>
</dbReference>
<dbReference type="GO" id="GO:0005524">
    <property type="term" value="F:ATP binding"/>
    <property type="evidence" value="ECO:0007669"/>
    <property type="project" value="UniProtKB-KW"/>
</dbReference>
<dbReference type="AlphaFoldDB" id="A0A9W6LZ66"/>
<evidence type="ECO:0000259" key="6">
    <source>
        <dbReference type="PROSITE" id="PS51733"/>
    </source>
</evidence>
<dbReference type="NCBIfam" id="TIGR00121">
    <property type="entry name" value="birA_ligase"/>
    <property type="match status" value="1"/>
</dbReference>
<dbReference type="InterPro" id="IPR008988">
    <property type="entry name" value="Transcriptional_repressor_C"/>
</dbReference>
<evidence type="ECO:0000256" key="5">
    <source>
        <dbReference type="ARBA" id="ARBA00024227"/>
    </source>
</evidence>
<dbReference type="InterPro" id="IPR004143">
    <property type="entry name" value="BPL_LPL_catalytic"/>
</dbReference>
<keyword evidence="2" id="KW-0547">Nucleotide-binding</keyword>
<evidence type="ECO:0000256" key="3">
    <source>
        <dbReference type="ARBA" id="ARBA00022840"/>
    </source>
</evidence>
<dbReference type="SUPFAM" id="SSF55681">
    <property type="entry name" value="Class II aaRS and biotin synthetases"/>
    <property type="match status" value="1"/>
</dbReference>
<sequence length="272" mass="28703">MPLRNPYKNDGRRWQTEAMEFRRSRAVVPVLEYLEEAGSTNDVLVARASGLPDLSVIVTGHQTGGRGRLGRSWVSPAGKSLAISILLKPVGLPLERYSWFPLLAGLAMSRALATVVPAGVEVKWPNDVLIDGAKVSGTLAELLPDLSGVVIGAGLNLTLSRDELPTETSTSLLLAGAPADLDPDAVLAGYLTAFTLLYREFLTAGGDPVGSALRDEVVEACHTVGRAVRVELPSGETLLGEATGIDEDGRLIVRSDAGITAVAAGDVTHLRY</sequence>
<gene>
    <name evidence="7" type="ORF">GCM10017584_11150</name>
</gene>
<dbReference type="GO" id="GO:0005737">
    <property type="term" value="C:cytoplasm"/>
    <property type="evidence" value="ECO:0007669"/>
    <property type="project" value="TreeGrafter"/>
</dbReference>
<dbReference type="EMBL" id="BSEN01000004">
    <property type="protein sequence ID" value="GLJ75541.1"/>
    <property type="molecule type" value="Genomic_DNA"/>
</dbReference>
<dbReference type="EC" id="6.3.4.15" evidence="5"/>